<protein>
    <submittedName>
        <fullName evidence="3">YhcN/YlaJ family sporulation lipoprotein</fullName>
    </submittedName>
</protein>
<dbReference type="PROSITE" id="PS51257">
    <property type="entry name" value="PROKAR_LIPOPROTEIN"/>
    <property type="match status" value="1"/>
</dbReference>
<dbReference type="RefSeq" id="WP_390267009.1">
    <property type="nucleotide sequence ID" value="NZ_JBHRSA010000003.1"/>
</dbReference>
<feature type="chain" id="PRO_5047380978" evidence="2">
    <location>
        <begin position="21"/>
        <end position="240"/>
    </location>
</feature>
<feature type="compositionally biased region" description="Low complexity" evidence="1">
    <location>
        <begin position="122"/>
        <end position="140"/>
    </location>
</feature>
<name>A0ABV7CR47_9BACI</name>
<keyword evidence="4" id="KW-1185">Reference proteome</keyword>
<keyword evidence="2" id="KW-0732">Signal</keyword>
<evidence type="ECO:0000256" key="2">
    <source>
        <dbReference type="SAM" id="SignalP"/>
    </source>
</evidence>
<dbReference type="Pfam" id="PF09580">
    <property type="entry name" value="Spore_YhcN_YlaJ"/>
    <property type="match status" value="2"/>
</dbReference>
<accession>A0ABV7CR47</accession>
<organism evidence="3 4">
    <name type="scientific">Virgibacillus xinjiangensis</name>
    <dbReference type="NCBI Taxonomy" id="393090"/>
    <lineage>
        <taxon>Bacteria</taxon>
        <taxon>Bacillati</taxon>
        <taxon>Bacillota</taxon>
        <taxon>Bacilli</taxon>
        <taxon>Bacillales</taxon>
        <taxon>Bacillaceae</taxon>
        <taxon>Virgibacillus</taxon>
    </lineage>
</organism>
<dbReference type="InterPro" id="IPR019076">
    <property type="entry name" value="Spore_lipoprot_YhcN/YlaJ-like"/>
</dbReference>
<reference evidence="4" key="1">
    <citation type="journal article" date="2019" name="Int. J. Syst. Evol. Microbiol.">
        <title>The Global Catalogue of Microorganisms (GCM) 10K type strain sequencing project: providing services to taxonomists for standard genome sequencing and annotation.</title>
        <authorList>
            <consortium name="The Broad Institute Genomics Platform"/>
            <consortium name="The Broad Institute Genome Sequencing Center for Infectious Disease"/>
            <person name="Wu L."/>
            <person name="Ma J."/>
        </authorList>
    </citation>
    <scope>NUCLEOTIDE SEQUENCE [LARGE SCALE GENOMIC DNA]</scope>
    <source>
        <strain evidence="4">KCTC 13128</strain>
    </source>
</reference>
<evidence type="ECO:0000256" key="1">
    <source>
        <dbReference type="SAM" id="MobiDB-lite"/>
    </source>
</evidence>
<dbReference type="Proteomes" id="UP001595279">
    <property type="component" value="Unassembled WGS sequence"/>
</dbReference>
<evidence type="ECO:0000313" key="4">
    <source>
        <dbReference type="Proteomes" id="UP001595279"/>
    </source>
</evidence>
<feature type="compositionally biased region" description="Basic and acidic residues" evidence="1">
    <location>
        <begin position="47"/>
        <end position="64"/>
    </location>
</feature>
<feature type="region of interest" description="Disordered" evidence="1">
    <location>
        <begin position="26"/>
        <end position="83"/>
    </location>
</feature>
<sequence>MKWKILSLLSALLVILAACGNGGNTDDNGAAGDPEVDQTRYNNVNDTGERMNRDREYQLIRDSEGDQEDGNGATRYDVSEQAAERITEEVEGINRAYVLTTENTAYVAAGMDVDSTERNDKAGNQGNGQNNAGNDGNLTGTNGGDNEGAGEINGTNGGDQGDTGNADGEDQLSDEVKEQIRDVVQSVDNEIDNVYVSTNPEFLDLTNNYVDDANNGDPVEGMFDQMGNMIQRIFPQNGNN</sequence>
<evidence type="ECO:0000313" key="3">
    <source>
        <dbReference type="EMBL" id="MFC3038814.1"/>
    </source>
</evidence>
<proteinExistence type="predicted"/>
<gene>
    <name evidence="3" type="ORF">ACFOGI_00925</name>
</gene>
<keyword evidence="3" id="KW-0449">Lipoprotein</keyword>
<feature type="signal peptide" evidence="2">
    <location>
        <begin position="1"/>
        <end position="20"/>
    </location>
</feature>
<comment type="caution">
    <text evidence="3">The sequence shown here is derived from an EMBL/GenBank/DDBJ whole genome shotgun (WGS) entry which is preliminary data.</text>
</comment>
<feature type="region of interest" description="Disordered" evidence="1">
    <location>
        <begin position="116"/>
        <end position="170"/>
    </location>
</feature>
<dbReference type="EMBL" id="JBHRSA010000003">
    <property type="protein sequence ID" value="MFC3038814.1"/>
    <property type="molecule type" value="Genomic_DNA"/>
</dbReference>